<dbReference type="RefSeq" id="WP_195001689.1">
    <property type="nucleotide sequence ID" value="NZ_JADLQN010000001.1"/>
</dbReference>
<protein>
    <submittedName>
        <fullName evidence="5">Helix-turn-helix domain-containing protein</fullName>
    </submittedName>
</protein>
<dbReference type="SMART" id="SM00342">
    <property type="entry name" value="HTH_ARAC"/>
    <property type="match status" value="1"/>
</dbReference>
<keyword evidence="1" id="KW-0805">Transcription regulation</keyword>
<dbReference type="InterPro" id="IPR018060">
    <property type="entry name" value="HTH_AraC"/>
</dbReference>
<comment type="caution">
    <text evidence="5">The sequence shown here is derived from an EMBL/GenBank/DDBJ whole genome shotgun (WGS) entry which is preliminary data.</text>
</comment>
<evidence type="ECO:0000256" key="1">
    <source>
        <dbReference type="ARBA" id="ARBA00023015"/>
    </source>
</evidence>
<evidence type="ECO:0000256" key="2">
    <source>
        <dbReference type="ARBA" id="ARBA00023125"/>
    </source>
</evidence>
<organism evidence="5 6">
    <name type="scientific">Nocardia higoensis</name>
    <dbReference type="NCBI Taxonomy" id="228599"/>
    <lineage>
        <taxon>Bacteria</taxon>
        <taxon>Bacillati</taxon>
        <taxon>Actinomycetota</taxon>
        <taxon>Actinomycetes</taxon>
        <taxon>Mycobacteriales</taxon>
        <taxon>Nocardiaceae</taxon>
        <taxon>Nocardia</taxon>
    </lineage>
</organism>
<sequence>MVEPAGAYREWPSRLDGAVVWTRTVESGDSSPVLPDGSIDLLWREGTLLVAGPDTGPYRPDAAPGTRFAGLRLYPGTAPELLGVPAHELRDRRVELTDLWPVARVRALTVEVDVASDPAAALEAVVLRRAAEFGALDPLPRLVVAALQAGASVAATADAAGIGARALHRRSLAAFGYGPKTLARILRMHRALAAARSGMSLALAAAHAGYADQAHFTREVTLLAGRPPGALIGIPSRSIRGPARYG</sequence>
<dbReference type="InterPro" id="IPR050204">
    <property type="entry name" value="AraC_XylS_family_regulators"/>
</dbReference>
<dbReference type="PANTHER" id="PTHR46796:SF15">
    <property type="entry name" value="BLL1074 PROTEIN"/>
    <property type="match status" value="1"/>
</dbReference>
<evidence type="ECO:0000259" key="4">
    <source>
        <dbReference type="PROSITE" id="PS01124"/>
    </source>
</evidence>
<keyword evidence="6" id="KW-1185">Reference proteome</keyword>
<keyword evidence="3" id="KW-0804">Transcription</keyword>
<evidence type="ECO:0000313" key="5">
    <source>
        <dbReference type="EMBL" id="MBF6355028.1"/>
    </source>
</evidence>
<dbReference type="PANTHER" id="PTHR46796">
    <property type="entry name" value="HTH-TYPE TRANSCRIPTIONAL ACTIVATOR RHAS-RELATED"/>
    <property type="match status" value="1"/>
</dbReference>
<dbReference type="InterPro" id="IPR046532">
    <property type="entry name" value="DUF6597"/>
</dbReference>
<dbReference type="Pfam" id="PF12833">
    <property type="entry name" value="HTH_18"/>
    <property type="match status" value="1"/>
</dbReference>
<dbReference type="PROSITE" id="PS01124">
    <property type="entry name" value="HTH_ARAC_FAMILY_2"/>
    <property type="match status" value="1"/>
</dbReference>
<evidence type="ECO:0000313" key="6">
    <source>
        <dbReference type="Proteomes" id="UP000707731"/>
    </source>
</evidence>
<dbReference type="Proteomes" id="UP000707731">
    <property type="component" value="Unassembled WGS sequence"/>
</dbReference>
<keyword evidence="2" id="KW-0238">DNA-binding</keyword>
<feature type="domain" description="HTH araC/xylS-type" evidence="4">
    <location>
        <begin position="137"/>
        <end position="234"/>
    </location>
</feature>
<reference evidence="5 6" key="1">
    <citation type="submission" date="2020-10" db="EMBL/GenBank/DDBJ databases">
        <title>Identification of Nocardia species via Next-generation sequencing and recognition of intraspecies genetic diversity.</title>
        <authorList>
            <person name="Li P."/>
            <person name="Li P."/>
            <person name="Lu B."/>
        </authorList>
    </citation>
    <scope>NUCLEOTIDE SEQUENCE [LARGE SCALE GENOMIC DNA]</scope>
    <source>
        <strain evidence="5 6">BJ06-0143</strain>
    </source>
</reference>
<gene>
    <name evidence="5" type="ORF">IU449_10810</name>
</gene>
<dbReference type="Pfam" id="PF20240">
    <property type="entry name" value="DUF6597"/>
    <property type="match status" value="1"/>
</dbReference>
<accession>A0ABS0D977</accession>
<evidence type="ECO:0000256" key="3">
    <source>
        <dbReference type="ARBA" id="ARBA00023163"/>
    </source>
</evidence>
<proteinExistence type="predicted"/>
<dbReference type="Gene3D" id="1.10.10.60">
    <property type="entry name" value="Homeodomain-like"/>
    <property type="match status" value="1"/>
</dbReference>
<name>A0ABS0D977_9NOCA</name>
<dbReference type="EMBL" id="JADLQN010000001">
    <property type="protein sequence ID" value="MBF6355028.1"/>
    <property type="molecule type" value="Genomic_DNA"/>
</dbReference>